<proteinExistence type="predicted"/>
<dbReference type="PANTHER" id="PTHR43400">
    <property type="entry name" value="FUMARATE REDUCTASE"/>
    <property type="match status" value="1"/>
</dbReference>
<organism evidence="6 7">
    <name type="scientific">Lipomyces starkeyi NRRL Y-11557</name>
    <dbReference type="NCBI Taxonomy" id="675824"/>
    <lineage>
        <taxon>Eukaryota</taxon>
        <taxon>Fungi</taxon>
        <taxon>Dikarya</taxon>
        <taxon>Ascomycota</taxon>
        <taxon>Saccharomycotina</taxon>
        <taxon>Lipomycetes</taxon>
        <taxon>Lipomycetales</taxon>
        <taxon>Lipomycetaceae</taxon>
        <taxon>Lipomyces</taxon>
    </lineage>
</organism>
<dbReference type="Pfam" id="PF00890">
    <property type="entry name" value="FAD_binding_2"/>
    <property type="match status" value="1"/>
</dbReference>
<sequence length="159" mass="17213">MTSVGSYNISSANIWKQEALAAKLGLVPQELKKTVDEYNASINDKEFNPMALDGKSTFGLTPNKTKWAVPIKVAPFYGYPLTAKTVFTFGGLKVDLDSRVLSTTGTPIPGLYCAGELSGLYYNESKTASEFGILNPPCNSALRYLTFGRLAGKFAARLL</sequence>
<dbReference type="GO" id="GO:0016491">
    <property type="term" value="F:oxidoreductase activity"/>
    <property type="evidence" value="ECO:0007669"/>
    <property type="project" value="UniProtKB-KW"/>
</dbReference>
<dbReference type="Gene3D" id="3.50.50.60">
    <property type="entry name" value="FAD/NAD(P)-binding domain"/>
    <property type="match status" value="1"/>
</dbReference>
<evidence type="ECO:0000256" key="3">
    <source>
        <dbReference type="ARBA" id="ARBA00022827"/>
    </source>
</evidence>
<dbReference type="Gene3D" id="3.90.700.10">
    <property type="entry name" value="Succinate dehydrogenase/fumarate reductase flavoprotein, catalytic domain"/>
    <property type="match status" value="1"/>
</dbReference>
<comment type="cofactor">
    <cofactor evidence="1">
        <name>FAD</name>
        <dbReference type="ChEBI" id="CHEBI:57692"/>
    </cofactor>
</comment>
<dbReference type="EMBL" id="KV454299">
    <property type="protein sequence ID" value="ODQ70987.1"/>
    <property type="molecule type" value="Genomic_DNA"/>
</dbReference>
<accession>A0A1E3Q1T5</accession>
<keyword evidence="7" id="KW-1185">Reference proteome</keyword>
<dbReference type="OrthoDB" id="7777654at2759"/>
<dbReference type="Proteomes" id="UP000094385">
    <property type="component" value="Unassembled WGS sequence"/>
</dbReference>
<feature type="domain" description="FAD-dependent oxidoreductase 2 FAD-binding" evidence="5">
    <location>
        <begin position="19"/>
        <end position="119"/>
    </location>
</feature>
<protein>
    <recommendedName>
        <fullName evidence="5">FAD-dependent oxidoreductase 2 FAD-binding domain-containing protein</fullName>
    </recommendedName>
</protein>
<name>A0A1E3Q1T5_LIPST</name>
<evidence type="ECO:0000256" key="4">
    <source>
        <dbReference type="ARBA" id="ARBA00023002"/>
    </source>
</evidence>
<evidence type="ECO:0000256" key="2">
    <source>
        <dbReference type="ARBA" id="ARBA00022630"/>
    </source>
</evidence>
<evidence type="ECO:0000313" key="6">
    <source>
        <dbReference type="EMBL" id="ODQ70987.1"/>
    </source>
</evidence>
<gene>
    <name evidence="6" type="ORF">LIPSTDRAFT_5735</name>
</gene>
<keyword evidence="4" id="KW-0560">Oxidoreductase</keyword>
<dbReference type="PANTHER" id="PTHR43400:SF7">
    <property type="entry name" value="FAD-DEPENDENT OXIDOREDUCTASE 2 FAD BINDING DOMAIN-CONTAINING PROTEIN"/>
    <property type="match status" value="1"/>
</dbReference>
<dbReference type="InterPro" id="IPR050315">
    <property type="entry name" value="FAD-oxidoreductase_2"/>
</dbReference>
<dbReference type="STRING" id="675824.A0A1E3Q1T5"/>
<reference evidence="6 7" key="1">
    <citation type="journal article" date="2016" name="Proc. Natl. Acad. Sci. U.S.A.">
        <title>Comparative genomics of biotechnologically important yeasts.</title>
        <authorList>
            <person name="Riley R."/>
            <person name="Haridas S."/>
            <person name="Wolfe K.H."/>
            <person name="Lopes M.R."/>
            <person name="Hittinger C.T."/>
            <person name="Goeker M."/>
            <person name="Salamov A.A."/>
            <person name="Wisecaver J.H."/>
            <person name="Long T.M."/>
            <person name="Calvey C.H."/>
            <person name="Aerts A.L."/>
            <person name="Barry K.W."/>
            <person name="Choi C."/>
            <person name="Clum A."/>
            <person name="Coughlan A.Y."/>
            <person name="Deshpande S."/>
            <person name="Douglass A.P."/>
            <person name="Hanson S.J."/>
            <person name="Klenk H.-P."/>
            <person name="LaButti K.M."/>
            <person name="Lapidus A."/>
            <person name="Lindquist E.A."/>
            <person name="Lipzen A.M."/>
            <person name="Meier-Kolthoff J.P."/>
            <person name="Ohm R.A."/>
            <person name="Otillar R.P."/>
            <person name="Pangilinan J.L."/>
            <person name="Peng Y."/>
            <person name="Rokas A."/>
            <person name="Rosa C.A."/>
            <person name="Scheuner C."/>
            <person name="Sibirny A.A."/>
            <person name="Slot J.C."/>
            <person name="Stielow J.B."/>
            <person name="Sun H."/>
            <person name="Kurtzman C.P."/>
            <person name="Blackwell M."/>
            <person name="Grigoriev I.V."/>
            <person name="Jeffries T.W."/>
        </authorList>
    </citation>
    <scope>NUCLEOTIDE SEQUENCE [LARGE SCALE GENOMIC DNA]</scope>
    <source>
        <strain evidence="6 7">NRRL Y-11557</strain>
    </source>
</reference>
<dbReference type="AlphaFoldDB" id="A0A1E3Q1T5"/>
<evidence type="ECO:0000313" key="7">
    <source>
        <dbReference type="Proteomes" id="UP000094385"/>
    </source>
</evidence>
<keyword evidence="2" id="KW-0285">Flavoprotein</keyword>
<dbReference type="InterPro" id="IPR027477">
    <property type="entry name" value="Succ_DH/fumarate_Rdtase_cat_sf"/>
</dbReference>
<keyword evidence="3" id="KW-0274">FAD</keyword>
<evidence type="ECO:0000259" key="5">
    <source>
        <dbReference type="Pfam" id="PF00890"/>
    </source>
</evidence>
<dbReference type="SUPFAM" id="SSF56425">
    <property type="entry name" value="Succinate dehydrogenase/fumarate reductase flavoprotein, catalytic domain"/>
    <property type="match status" value="1"/>
</dbReference>
<evidence type="ECO:0000256" key="1">
    <source>
        <dbReference type="ARBA" id="ARBA00001974"/>
    </source>
</evidence>
<dbReference type="SUPFAM" id="SSF51905">
    <property type="entry name" value="FAD/NAD(P)-binding domain"/>
    <property type="match status" value="1"/>
</dbReference>
<dbReference type="InterPro" id="IPR036188">
    <property type="entry name" value="FAD/NAD-bd_sf"/>
</dbReference>
<dbReference type="InterPro" id="IPR003953">
    <property type="entry name" value="FAD-dep_OxRdtase_2_FAD-bd"/>
</dbReference>